<name>A0A3B9IN67_9PROT</name>
<dbReference type="InterPro" id="IPR011014">
    <property type="entry name" value="MscS_channel_TM-2"/>
</dbReference>
<evidence type="ECO:0000256" key="2">
    <source>
        <dbReference type="ARBA" id="ARBA00008017"/>
    </source>
</evidence>
<dbReference type="AlphaFoldDB" id="A0A3B9IN67"/>
<keyword evidence="7" id="KW-0407">Ion channel</keyword>
<reference evidence="11 12" key="1">
    <citation type="journal article" date="2018" name="Nat. Biotechnol.">
        <title>A standardized bacterial taxonomy based on genome phylogeny substantially revises the tree of life.</title>
        <authorList>
            <person name="Parks D.H."/>
            <person name="Chuvochina M."/>
            <person name="Waite D.W."/>
            <person name="Rinke C."/>
            <person name="Skarshewski A."/>
            <person name="Chaumeil P.A."/>
            <person name="Hugenholtz P."/>
        </authorList>
    </citation>
    <scope>NUCLEOTIDE SEQUENCE [LARGE SCALE GENOMIC DNA]</scope>
    <source>
        <strain evidence="11">UBA8739</strain>
    </source>
</reference>
<keyword evidence="6 7" id="KW-0472">Membrane</keyword>
<evidence type="ECO:0000259" key="10">
    <source>
        <dbReference type="Pfam" id="PF21088"/>
    </source>
</evidence>
<dbReference type="InterPro" id="IPR049142">
    <property type="entry name" value="MS_channel_1st"/>
</dbReference>
<keyword evidence="7" id="KW-0406">Ion transport</keyword>
<dbReference type="Pfam" id="PF21082">
    <property type="entry name" value="MS_channel_3rd"/>
    <property type="match status" value="1"/>
</dbReference>
<comment type="subunit">
    <text evidence="7">Homoheptamer.</text>
</comment>
<evidence type="ECO:0000256" key="4">
    <source>
        <dbReference type="ARBA" id="ARBA00022692"/>
    </source>
</evidence>
<dbReference type="InterPro" id="IPR049278">
    <property type="entry name" value="MS_channel_C"/>
</dbReference>
<comment type="subcellular location">
    <subcellularLocation>
        <location evidence="7">Cell inner membrane</location>
        <topology evidence="7">Multi-pass membrane protein</topology>
    </subcellularLocation>
    <subcellularLocation>
        <location evidence="1">Cell membrane</location>
        <topology evidence="1">Multi-pass membrane protein</topology>
    </subcellularLocation>
</comment>
<dbReference type="Pfam" id="PF05552">
    <property type="entry name" value="MS_channel_1st_1"/>
    <property type="match status" value="1"/>
</dbReference>
<gene>
    <name evidence="11" type="ORF">DCK97_17160</name>
</gene>
<dbReference type="Proteomes" id="UP000257706">
    <property type="component" value="Unassembled WGS sequence"/>
</dbReference>
<evidence type="ECO:0000256" key="5">
    <source>
        <dbReference type="ARBA" id="ARBA00022989"/>
    </source>
</evidence>
<dbReference type="InterPro" id="IPR008910">
    <property type="entry name" value="MSC_TM_helix"/>
</dbReference>
<keyword evidence="4 7" id="KW-0812">Transmembrane</keyword>
<accession>A0A3B9IN67</accession>
<sequence length="284" mass="30755">MDQVTTEIDAVVAALSTLAVTYGMAVLGAIAILIGGWLIAGWLEKGVDRSLGRVSHMDPTLRPFIASLVRYGILILTVIIVLGQFGVQTASIIAILGAAGLAIGLALQGTLSNVAAGVMIILFRPFKLGDFIEVAGEMGTVKDISLNTIELASLSNTQIIVPNSQVWGNVIENYSVYPTRRAEWTFGVGYGANLKQAEEVILNTILADERSKREPEPFIQVNNLNDSSVDFLVRVWVDAAVFFQYQADMKRRVKEALDAEGVPIPFPTRTLHIEKNEDTAIAAQ</sequence>
<evidence type="ECO:0000259" key="9">
    <source>
        <dbReference type="Pfam" id="PF21082"/>
    </source>
</evidence>
<protein>
    <recommendedName>
        <fullName evidence="7">Small-conductance mechanosensitive channel</fullName>
    </recommendedName>
</protein>
<dbReference type="GO" id="GO:0005886">
    <property type="term" value="C:plasma membrane"/>
    <property type="evidence" value="ECO:0007669"/>
    <property type="project" value="UniProtKB-SubCell"/>
</dbReference>
<evidence type="ECO:0000256" key="1">
    <source>
        <dbReference type="ARBA" id="ARBA00004651"/>
    </source>
</evidence>
<evidence type="ECO:0000313" key="12">
    <source>
        <dbReference type="Proteomes" id="UP000257706"/>
    </source>
</evidence>
<comment type="similarity">
    <text evidence="2 7">Belongs to the MscS (TC 1.A.23) family.</text>
</comment>
<dbReference type="SUPFAM" id="SSF82689">
    <property type="entry name" value="Mechanosensitive channel protein MscS (YggB), C-terminal domain"/>
    <property type="match status" value="1"/>
</dbReference>
<comment type="function">
    <text evidence="7">Mechanosensitive channel that participates in the regulation of osmotic pressure changes within the cell, opening in response to stretch forces in the membrane lipid bilayer, without the need for other proteins. Contributes to normal resistance to hypoosmotic shock. Forms an ion channel of 1.0 nanosiemens conductance with a slight preference for anions.</text>
</comment>
<dbReference type="Gene3D" id="3.30.70.100">
    <property type="match status" value="1"/>
</dbReference>
<comment type="caution">
    <text evidence="11">The sequence shown here is derived from an EMBL/GenBank/DDBJ whole genome shotgun (WGS) entry which is preliminary data.</text>
</comment>
<dbReference type="Gene3D" id="2.30.30.60">
    <property type="match status" value="1"/>
</dbReference>
<dbReference type="SUPFAM" id="SSF82861">
    <property type="entry name" value="Mechanosensitive channel protein MscS (YggB), transmembrane region"/>
    <property type="match status" value="1"/>
</dbReference>
<dbReference type="InterPro" id="IPR006685">
    <property type="entry name" value="MscS_channel_2nd"/>
</dbReference>
<evidence type="ECO:0000259" key="8">
    <source>
        <dbReference type="Pfam" id="PF00924"/>
    </source>
</evidence>
<feature type="domain" description="Mechanosensitive ion channel MscS" evidence="8">
    <location>
        <begin position="110"/>
        <end position="175"/>
    </location>
</feature>
<organism evidence="11 12">
    <name type="scientific">Tistrella mobilis</name>
    <dbReference type="NCBI Taxonomy" id="171437"/>
    <lineage>
        <taxon>Bacteria</taxon>
        <taxon>Pseudomonadati</taxon>
        <taxon>Pseudomonadota</taxon>
        <taxon>Alphaproteobacteria</taxon>
        <taxon>Geminicoccales</taxon>
        <taxon>Geminicoccaceae</taxon>
        <taxon>Tistrella</taxon>
    </lineage>
</organism>
<feature type="domain" description="Mechanosensitive ion channel transmembrane helices 2/3" evidence="10">
    <location>
        <begin position="68"/>
        <end position="108"/>
    </location>
</feature>
<feature type="domain" description="Mechanosensitive ion channel MscS C-terminal" evidence="9">
    <location>
        <begin position="183"/>
        <end position="264"/>
    </location>
</feature>
<evidence type="ECO:0000256" key="7">
    <source>
        <dbReference type="RuleBase" id="RU369025"/>
    </source>
</evidence>
<feature type="transmembrane region" description="Helical" evidence="7">
    <location>
        <begin position="20"/>
        <end position="43"/>
    </location>
</feature>
<dbReference type="SUPFAM" id="SSF50182">
    <property type="entry name" value="Sm-like ribonucleoproteins"/>
    <property type="match status" value="1"/>
</dbReference>
<evidence type="ECO:0000313" key="11">
    <source>
        <dbReference type="EMBL" id="HAE49148.1"/>
    </source>
</evidence>
<evidence type="ECO:0000256" key="6">
    <source>
        <dbReference type="ARBA" id="ARBA00023136"/>
    </source>
</evidence>
<dbReference type="InterPro" id="IPR045275">
    <property type="entry name" value="MscS_archaea/bacteria_type"/>
</dbReference>
<dbReference type="Gene3D" id="1.10.287.1260">
    <property type="match status" value="1"/>
</dbReference>
<evidence type="ECO:0000256" key="3">
    <source>
        <dbReference type="ARBA" id="ARBA00022475"/>
    </source>
</evidence>
<proteinExistence type="inferred from homology"/>
<dbReference type="Pfam" id="PF00924">
    <property type="entry name" value="MS_channel_2nd"/>
    <property type="match status" value="1"/>
</dbReference>
<dbReference type="InterPro" id="IPR011066">
    <property type="entry name" value="MscS_channel_C_sf"/>
</dbReference>
<dbReference type="Pfam" id="PF21088">
    <property type="entry name" value="MS_channel_1st"/>
    <property type="match status" value="1"/>
</dbReference>
<dbReference type="EMBL" id="DMAI01000281">
    <property type="protein sequence ID" value="HAE49148.1"/>
    <property type="molecule type" value="Genomic_DNA"/>
</dbReference>
<keyword evidence="5 7" id="KW-1133">Transmembrane helix</keyword>
<feature type="transmembrane region" description="Helical" evidence="7">
    <location>
        <begin position="64"/>
        <end position="86"/>
    </location>
</feature>
<dbReference type="PANTHER" id="PTHR30221">
    <property type="entry name" value="SMALL-CONDUCTANCE MECHANOSENSITIVE CHANNEL"/>
    <property type="match status" value="1"/>
</dbReference>
<keyword evidence="7" id="KW-0813">Transport</keyword>
<keyword evidence="7" id="KW-0997">Cell inner membrane</keyword>
<dbReference type="InterPro" id="IPR023408">
    <property type="entry name" value="MscS_beta-dom_sf"/>
</dbReference>
<dbReference type="InterPro" id="IPR010920">
    <property type="entry name" value="LSM_dom_sf"/>
</dbReference>
<dbReference type="PANTHER" id="PTHR30221:SF1">
    <property type="entry name" value="SMALL-CONDUCTANCE MECHANOSENSITIVE CHANNEL"/>
    <property type="match status" value="1"/>
</dbReference>
<dbReference type="GO" id="GO:0008381">
    <property type="term" value="F:mechanosensitive monoatomic ion channel activity"/>
    <property type="evidence" value="ECO:0007669"/>
    <property type="project" value="InterPro"/>
</dbReference>
<comment type="caution">
    <text evidence="7">Lacks conserved residue(s) required for the propagation of feature annotation.</text>
</comment>
<keyword evidence="3" id="KW-1003">Cell membrane</keyword>
<feature type="transmembrane region" description="Helical" evidence="7">
    <location>
        <begin position="92"/>
        <end position="123"/>
    </location>
</feature>